<comment type="caution">
    <text evidence="1">The sequence shown here is derived from an EMBL/GenBank/DDBJ whole genome shotgun (WGS) entry which is preliminary data.</text>
</comment>
<reference evidence="1 2" key="1">
    <citation type="submission" date="2023-07" db="EMBL/GenBank/DDBJ databases">
        <title>Functional and genomic diversity of the sorghum phyllosphere microbiome.</title>
        <authorList>
            <person name="Shade A."/>
        </authorList>
    </citation>
    <scope>NUCLEOTIDE SEQUENCE [LARGE SCALE GENOMIC DNA]</scope>
    <source>
        <strain evidence="1 2">SORGH_AS_0892</strain>
    </source>
</reference>
<dbReference type="Gene3D" id="3.40.50.2000">
    <property type="entry name" value="Glycogen Phosphorylase B"/>
    <property type="match status" value="2"/>
</dbReference>
<dbReference type="EMBL" id="JAUTBA010000001">
    <property type="protein sequence ID" value="MDQ1148019.1"/>
    <property type="molecule type" value="Genomic_DNA"/>
</dbReference>
<accession>A0ABU0TZ85</accession>
<evidence type="ECO:0000313" key="2">
    <source>
        <dbReference type="Proteomes" id="UP001244640"/>
    </source>
</evidence>
<name>A0ABU0TZ85_9SPHI</name>
<dbReference type="SUPFAM" id="SSF53756">
    <property type="entry name" value="UDP-Glycosyltransferase/glycogen phosphorylase"/>
    <property type="match status" value="1"/>
</dbReference>
<dbReference type="RefSeq" id="WP_307184166.1">
    <property type="nucleotide sequence ID" value="NZ_JAUTBA010000001.1"/>
</dbReference>
<protein>
    <submittedName>
        <fullName evidence="1">Glycosyltransferase involved in cell wall biosynthesis</fullName>
    </submittedName>
</protein>
<proteinExistence type="predicted"/>
<sequence length="380" mass="43790">MKVPVKDKSYKVLFLVFHGFSEHNGISKKIWGQINGLKSNGVDVQLCYYTIERNGSRVWRIGDEILIDFGRGPLAKIRKRIDYRAISEYVQKNKFQLIYIRSDHNANPFTLNMVKKMRLSGAKVLMEIPTYPYDQEYVTLRMRLELAIDRLYRKKLAKQLDAFVTFSDARTIFGQRAIRISNGIDFSAIPVRKLQEGVEKRTIHLLGVAEIHYWHGFDRLVRGLGIYKQSHPDCQIIFHLVGQFSGERERSSIMELIAQFNLQQQVFLHGPLWGDKLDAIFNLADFAIGSLGRHRSGIQVIKTLKNREYAARGIPFIYSESDADFDGKPYVLKASPDESAIDVTKILEFLKKKKFDPACIRNSILDLSWAEQMNKVLQAI</sequence>
<dbReference type="Proteomes" id="UP001244640">
    <property type="component" value="Unassembled WGS sequence"/>
</dbReference>
<keyword evidence="2" id="KW-1185">Reference proteome</keyword>
<evidence type="ECO:0000313" key="1">
    <source>
        <dbReference type="EMBL" id="MDQ1148019.1"/>
    </source>
</evidence>
<organism evidence="1 2">
    <name type="scientific">Sphingobacterium zeae</name>
    <dbReference type="NCBI Taxonomy" id="1776859"/>
    <lineage>
        <taxon>Bacteria</taxon>
        <taxon>Pseudomonadati</taxon>
        <taxon>Bacteroidota</taxon>
        <taxon>Sphingobacteriia</taxon>
        <taxon>Sphingobacteriales</taxon>
        <taxon>Sphingobacteriaceae</taxon>
        <taxon>Sphingobacterium</taxon>
    </lineage>
</organism>
<gene>
    <name evidence="1" type="ORF">QE382_000003</name>
</gene>